<dbReference type="EC" id="2.7.13.3" evidence="2"/>
<dbReference type="InterPro" id="IPR004358">
    <property type="entry name" value="Sig_transdc_His_kin-like_C"/>
</dbReference>
<evidence type="ECO:0000256" key="13">
    <source>
        <dbReference type="SAM" id="SignalP"/>
    </source>
</evidence>
<keyword evidence="10" id="KW-0804">Transcription</keyword>
<keyword evidence="6 17" id="KW-0418">Kinase</keyword>
<dbReference type="PANTHER" id="PTHR43547">
    <property type="entry name" value="TWO-COMPONENT HISTIDINE KINASE"/>
    <property type="match status" value="1"/>
</dbReference>
<evidence type="ECO:0000256" key="1">
    <source>
        <dbReference type="ARBA" id="ARBA00000085"/>
    </source>
</evidence>
<dbReference type="PROSITE" id="PS01124">
    <property type="entry name" value="HTH_ARAC_FAMILY_2"/>
    <property type="match status" value="1"/>
</dbReference>
<dbReference type="Proteomes" id="UP000607559">
    <property type="component" value="Unassembled WGS sequence"/>
</dbReference>
<dbReference type="Gene3D" id="3.30.565.10">
    <property type="entry name" value="Histidine kinase-like ATPase, C-terminal domain"/>
    <property type="match status" value="1"/>
</dbReference>
<proteinExistence type="predicted"/>
<dbReference type="InterPro" id="IPR011123">
    <property type="entry name" value="Y_Y_Y"/>
</dbReference>
<evidence type="ECO:0000259" key="16">
    <source>
        <dbReference type="PROSITE" id="PS50110"/>
    </source>
</evidence>
<dbReference type="SUPFAM" id="SSF47384">
    <property type="entry name" value="Homodimeric domain of signal transducing histidine kinase"/>
    <property type="match status" value="1"/>
</dbReference>
<dbReference type="SUPFAM" id="SSF46689">
    <property type="entry name" value="Homeodomain-like"/>
    <property type="match status" value="1"/>
</dbReference>
<dbReference type="EMBL" id="BMJC01000002">
    <property type="protein sequence ID" value="GGA98330.1"/>
    <property type="molecule type" value="Genomic_DNA"/>
</dbReference>
<dbReference type="Gene3D" id="1.10.10.60">
    <property type="entry name" value="Homeodomain-like"/>
    <property type="match status" value="1"/>
</dbReference>
<evidence type="ECO:0000313" key="17">
    <source>
        <dbReference type="EMBL" id="GGA98330.1"/>
    </source>
</evidence>
<dbReference type="SMART" id="SM00448">
    <property type="entry name" value="REC"/>
    <property type="match status" value="1"/>
</dbReference>
<dbReference type="GO" id="GO:0043565">
    <property type="term" value="F:sequence-specific DNA binding"/>
    <property type="evidence" value="ECO:0007669"/>
    <property type="project" value="InterPro"/>
</dbReference>
<dbReference type="SMART" id="SM00342">
    <property type="entry name" value="HTH_ARAC"/>
    <property type="match status" value="1"/>
</dbReference>
<dbReference type="Gene3D" id="3.40.50.2300">
    <property type="match status" value="1"/>
</dbReference>
<dbReference type="PROSITE" id="PS50109">
    <property type="entry name" value="HIS_KIN"/>
    <property type="match status" value="1"/>
</dbReference>
<dbReference type="Pfam" id="PF12833">
    <property type="entry name" value="HTH_18"/>
    <property type="match status" value="1"/>
</dbReference>
<sequence length="1374" mass="154376">MFGSNSYMRPFLQKKCILAAVIGMFFGVSRSSAFQDLPPTTYLGIEQGLSNNSVRCIYQDYKGFIWLGTDDGLNRYDGYGFKVFRNQFNDSQSLINNIAYAINSDDRNDLWIGTRQGLSVYDHSTCLFNPVYFVPLPGGARQKINNVVKDIKPDRAGNMLIGTEGLGLLICRKGSRMATAVPLSGKIPEGAKYGVQAIKVDARGRVWVLVQNIGLCRLDDDKMCLQLVNPSLPSSICLEADGDHLYTGTYTGLYSYDIASNTYSEVRKAEGGRLIPGMVVSITRVKNGDLWIGTDGGGVVIFDERTKKASRLPAGDGSNMLSSGGVFAIFEDKDLRKWIGTIRGGVNVLDPQRNRFHTITHDPASPGSLSGNSIHAFFETPDSNIWIGTESTGLCRWNRKKNLYTRFGHNDRDPASLSDNAVVSISTDKEKNIWIATHSSGIDRYNNRNGRFEHFKCINPVTGQENSIVFALYADREGNLWASTLHQSNVAGALYRWNSRAGKFEAFDPGLSDLFTLNEDNDGTLWGGNLSGLVRIDKINKRHIFYHLGYSVRTIYEDHYGNFWVGTEGGGLLLFDKMKGVIIARFTTDNGLCNNDVLTLLEDAGGNLWMSTHHGLSKFNITRSNFTNYYQSDGLQSNQFNFRAALRLRSGELIFGGIKGFSLFDPSGIRPASDTPSLVFTGLTIGNTPLEKAPSYLTTTDRGRKITIPYDRAVLTFDFTALEYTSPEKIAYSCYMEGWDRGWSPPGNSRTITYTSLKEGHYTFRVRCTNTEGAWNADEIAISIVVLPPWFRSWWAWLVYAIIACGIIYSFIRYRTRQTKMKYEIKIAHLEAERERAEHEKRLSLFTDLSHEFRTPLTLIINPVKQLLQSKGTPSPSQQEELGAVYRNARRILSLVDQLLLFRKAESGDDPLRPAIIDFGHLCREVYLCFVQQAKTKEMLYEFQEATTPLEILADREKVEIVLYNLLSNAFKFTPPGGKVLFRVEDADTEVKVEVADTGQGIPPEAGGRLFEKFYRAPNKGGRPESGFGIGLYLAKHFTEAHQGEISYTSEPGKGTTFTIRLPKGTPPLPQLPSLEAEPASGFLEELAWEEPQAPNRLPGDTVWKSKKSLLVVDDQPEMTNYIARLFEGNFTVYQAGSGKEGLAMARRHLPDIIIADIKMEEGSGIDLCKAIKTDPDTDHIPVILLTATSSTELRLEGVEGGADDYMTKPFENQLLIARVANLLKIRENLQKYFYGEITLTRNNLSISAEYKDFLDKCIAIVEKHMDNEQFNVKMLLAEMGMSRSNLLRKIKTVSGLSINVFIRFIRLRKAAELFIHSNYNVNETAFRVGINDAKYFREQFSKVFGMNPSEYIRKYRKNFSTDHPVNREFFTNP</sequence>
<dbReference type="GO" id="GO:0000155">
    <property type="term" value="F:phosphorelay sensor kinase activity"/>
    <property type="evidence" value="ECO:0007669"/>
    <property type="project" value="InterPro"/>
</dbReference>
<dbReference type="SUPFAM" id="SSF52172">
    <property type="entry name" value="CheY-like"/>
    <property type="match status" value="1"/>
</dbReference>
<dbReference type="Gene3D" id="1.10.287.130">
    <property type="match status" value="1"/>
</dbReference>
<dbReference type="GO" id="GO:0003700">
    <property type="term" value="F:DNA-binding transcription factor activity"/>
    <property type="evidence" value="ECO:0007669"/>
    <property type="project" value="InterPro"/>
</dbReference>
<feature type="domain" description="Histidine kinase" evidence="15">
    <location>
        <begin position="848"/>
        <end position="1066"/>
    </location>
</feature>
<dbReference type="Pfam" id="PF02518">
    <property type="entry name" value="HATPase_c"/>
    <property type="match status" value="1"/>
</dbReference>
<feature type="domain" description="Response regulatory" evidence="16">
    <location>
        <begin position="1109"/>
        <end position="1224"/>
    </location>
</feature>
<evidence type="ECO:0000259" key="14">
    <source>
        <dbReference type="PROSITE" id="PS01124"/>
    </source>
</evidence>
<dbReference type="Pfam" id="PF07494">
    <property type="entry name" value="Reg_prop"/>
    <property type="match status" value="5"/>
</dbReference>
<dbReference type="InterPro" id="IPR013783">
    <property type="entry name" value="Ig-like_fold"/>
</dbReference>
<evidence type="ECO:0000256" key="7">
    <source>
        <dbReference type="ARBA" id="ARBA00022840"/>
    </source>
</evidence>
<dbReference type="SUPFAM" id="SSF55874">
    <property type="entry name" value="ATPase domain of HSP90 chaperone/DNA topoisomerase II/histidine kinase"/>
    <property type="match status" value="1"/>
</dbReference>
<dbReference type="Pfam" id="PF00072">
    <property type="entry name" value="Response_reg"/>
    <property type="match status" value="1"/>
</dbReference>
<feature type="signal peptide" evidence="13">
    <location>
        <begin position="1"/>
        <end position="33"/>
    </location>
</feature>
<evidence type="ECO:0000256" key="9">
    <source>
        <dbReference type="ARBA" id="ARBA00023015"/>
    </source>
</evidence>
<dbReference type="InterPro" id="IPR036097">
    <property type="entry name" value="HisK_dim/P_sf"/>
</dbReference>
<evidence type="ECO:0000256" key="11">
    <source>
        <dbReference type="PROSITE-ProRule" id="PRU00169"/>
    </source>
</evidence>
<dbReference type="Pfam" id="PF07495">
    <property type="entry name" value="Y_Y_Y"/>
    <property type="match status" value="1"/>
</dbReference>
<dbReference type="GO" id="GO:0005524">
    <property type="term" value="F:ATP binding"/>
    <property type="evidence" value="ECO:0007669"/>
    <property type="project" value="UniProtKB-KW"/>
</dbReference>
<dbReference type="Pfam" id="PF00512">
    <property type="entry name" value="HisKA"/>
    <property type="match status" value="1"/>
</dbReference>
<keyword evidence="3 11" id="KW-0597">Phosphoprotein</keyword>
<accession>A0A8J2UCP9</accession>
<dbReference type="CDD" id="cd00082">
    <property type="entry name" value="HisKA"/>
    <property type="match status" value="1"/>
</dbReference>
<keyword evidence="13" id="KW-0732">Signal</keyword>
<dbReference type="PROSITE" id="PS50110">
    <property type="entry name" value="RESPONSE_REGULATORY"/>
    <property type="match status" value="1"/>
</dbReference>
<gene>
    <name evidence="17" type="ORF">GCM10011511_22050</name>
</gene>
<reference evidence="17" key="2">
    <citation type="submission" date="2020-09" db="EMBL/GenBank/DDBJ databases">
        <authorList>
            <person name="Sun Q."/>
            <person name="Zhou Y."/>
        </authorList>
    </citation>
    <scope>NUCLEOTIDE SEQUENCE</scope>
    <source>
        <strain evidence="17">CGMCC 1.15448</strain>
    </source>
</reference>
<keyword evidence="4" id="KW-0808">Transferase</keyword>
<evidence type="ECO:0000256" key="6">
    <source>
        <dbReference type="ARBA" id="ARBA00022777"/>
    </source>
</evidence>
<dbReference type="InterPro" id="IPR011110">
    <property type="entry name" value="Reg_prop"/>
</dbReference>
<feature type="chain" id="PRO_5035312962" description="histidine kinase" evidence="13">
    <location>
        <begin position="34"/>
        <end position="1374"/>
    </location>
</feature>
<keyword evidence="12" id="KW-0812">Transmembrane</keyword>
<dbReference type="CDD" id="cd00075">
    <property type="entry name" value="HATPase"/>
    <property type="match status" value="1"/>
</dbReference>
<keyword evidence="8" id="KW-0902">Two-component regulatory system</keyword>
<dbReference type="SUPFAM" id="SSF63829">
    <property type="entry name" value="Calcium-dependent phosphotriesterase"/>
    <property type="match status" value="3"/>
</dbReference>
<evidence type="ECO:0000256" key="5">
    <source>
        <dbReference type="ARBA" id="ARBA00022741"/>
    </source>
</evidence>
<reference evidence="17" key="1">
    <citation type="journal article" date="2014" name="Int. J. Syst. Evol. Microbiol.">
        <title>Complete genome sequence of Corynebacterium casei LMG S-19264T (=DSM 44701T), isolated from a smear-ripened cheese.</title>
        <authorList>
            <consortium name="US DOE Joint Genome Institute (JGI-PGF)"/>
            <person name="Walter F."/>
            <person name="Albersmeier A."/>
            <person name="Kalinowski J."/>
            <person name="Ruckert C."/>
        </authorList>
    </citation>
    <scope>NUCLEOTIDE SEQUENCE</scope>
    <source>
        <strain evidence="17">CGMCC 1.15448</strain>
    </source>
</reference>
<dbReference type="InterPro" id="IPR003661">
    <property type="entry name" value="HisK_dim/P_dom"/>
</dbReference>
<dbReference type="PANTHER" id="PTHR43547:SF2">
    <property type="entry name" value="HYBRID SIGNAL TRANSDUCTION HISTIDINE KINASE C"/>
    <property type="match status" value="1"/>
</dbReference>
<evidence type="ECO:0000256" key="8">
    <source>
        <dbReference type="ARBA" id="ARBA00023012"/>
    </source>
</evidence>
<dbReference type="CDD" id="cd00146">
    <property type="entry name" value="PKD"/>
    <property type="match status" value="1"/>
</dbReference>
<dbReference type="FunFam" id="3.30.565.10:FF:000037">
    <property type="entry name" value="Hybrid sensor histidine kinase/response regulator"/>
    <property type="match status" value="1"/>
</dbReference>
<dbReference type="SMART" id="SM00387">
    <property type="entry name" value="HATPase_c"/>
    <property type="match status" value="1"/>
</dbReference>
<keyword evidence="7" id="KW-0067">ATP-binding</keyword>
<evidence type="ECO:0000259" key="15">
    <source>
        <dbReference type="PROSITE" id="PS50109"/>
    </source>
</evidence>
<organism evidence="17 18">
    <name type="scientific">Puia dinghuensis</name>
    <dbReference type="NCBI Taxonomy" id="1792502"/>
    <lineage>
        <taxon>Bacteria</taxon>
        <taxon>Pseudomonadati</taxon>
        <taxon>Bacteroidota</taxon>
        <taxon>Chitinophagia</taxon>
        <taxon>Chitinophagales</taxon>
        <taxon>Chitinophagaceae</taxon>
        <taxon>Puia</taxon>
    </lineage>
</organism>
<protein>
    <recommendedName>
        <fullName evidence="2">histidine kinase</fullName>
        <ecNumber evidence="2">2.7.13.3</ecNumber>
    </recommendedName>
</protein>
<keyword evidence="12" id="KW-0472">Membrane</keyword>
<dbReference type="InterPro" id="IPR005467">
    <property type="entry name" value="His_kinase_dom"/>
</dbReference>
<keyword evidence="9" id="KW-0805">Transcription regulation</keyword>
<feature type="modified residue" description="4-aspartylphosphate" evidence="11">
    <location>
        <position position="1157"/>
    </location>
</feature>
<keyword evidence="5" id="KW-0547">Nucleotide-binding</keyword>
<dbReference type="InterPro" id="IPR001789">
    <property type="entry name" value="Sig_transdc_resp-reg_receiver"/>
</dbReference>
<dbReference type="PRINTS" id="PR00344">
    <property type="entry name" value="BCTRLSENSOR"/>
</dbReference>
<dbReference type="InterPro" id="IPR018060">
    <property type="entry name" value="HTH_AraC"/>
</dbReference>
<dbReference type="SMART" id="SM00388">
    <property type="entry name" value="HisKA"/>
    <property type="match status" value="1"/>
</dbReference>
<dbReference type="InterPro" id="IPR003594">
    <property type="entry name" value="HATPase_dom"/>
</dbReference>
<dbReference type="InterPro" id="IPR015943">
    <property type="entry name" value="WD40/YVTN_repeat-like_dom_sf"/>
</dbReference>
<keyword evidence="12" id="KW-1133">Transmembrane helix</keyword>
<comment type="caution">
    <text evidence="17">The sequence shown here is derived from an EMBL/GenBank/DDBJ whole genome shotgun (WGS) entry which is preliminary data.</text>
</comment>
<evidence type="ECO:0000256" key="10">
    <source>
        <dbReference type="ARBA" id="ARBA00023163"/>
    </source>
</evidence>
<evidence type="ECO:0000256" key="2">
    <source>
        <dbReference type="ARBA" id="ARBA00012438"/>
    </source>
</evidence>
<evidence type="ECO:0000256" key="12">
    <source>
        <dbReference type="SAM" id="Phobius"/>
    </source>
</evidence>
<dbReference type="InterPro" id="IPR009057">
    <property type="entry name" value="Homeodomain-like_sf"/>
</dbReference>
<feature type="domain" description="HTH araC/xylS-type" evidence="14">
    <location>
        <begin position="1256"/>
        <end position="1355"/>
    </location>
</feature>
<evidence type="ECO:0000256" key="3">
    <source>
        <dbReference type="ARBA" id="ARBA00022553"/>
    </source>
</evidence>
<dbReference type="InterPro" id="IPR036890">
    <property type="entry name" value="HATPase_C_sf"/>
</dbReference>
<evidence type="ECO:0000313" key="18">
    <source>
        <dbReference type="Proteomes" id="UP000607559"/>
    </source>
</evidence>
<dbReference type="Gene3D" id="2.130.10.10">
    <property type="entry name" value="YVTN repeat-like/Quinoprotein amine dehydrogenase"/>
    <property type="match status" value="2"/>
</dbReference>
<feature type="transmembrane region" description="Helical" evidence="12">
    <location>
        <begin position="794"/>
        <end position="812"/>
    </location>
</feature>
<evidence type="ECO:0000256" key="4">
    <source>
        <dbReference type="ARBA" id="ARBA00022679"/>
    </source>
</evidence>
<comment type="catalytic activity">
    <reaction evidence="1">
        <text>ATP + protein L-histidine = ADP + protein N-phospho-L-histidine.</text>
        <dbReference type="EC" id="2.7.13.3"/>
    </reaction>
</comment>
<dbReference type="InterPro" id="IPR011006">
    <property type="entry name" value="CheY-like_superfamily"/>
</dbReference>
<name>A0A8J2UCP9_9BACT</name>
<keyword evidence="18" id="KW-1185">Reference proteome</keyword>
<dbReference type="Gene3D" id="2.60.40.10">
    <property type="entry name" value="Immunoglobulins"/>
    <property type="match status" value="1"/>
</dbReference>